<dbReference type="KEGG" id="sri:SELR_23410"/>
<accession>I0GTG2</accession>
<reference evidence="1 2" key="1">
    <citation type="submission" date="2011-10" db="EMBL/GenBank/DDBJ databases">
        <title>Whole genome sequence of Selenomonas ruminantium subsp. lactilytica TAM6421.</title>
        <authorList>
            <person name="Oguchi A."/>
            <person name="Ankai A."/>
            <person name="Kaneko J."/>
            <person name="Yamada-Narita S."/>
            <person name="Fukui S."/>
            <person name="Takahashi M."/>
            <person name="Onodera T."/>
            <person name="Kojima S."/>
            <person name="Fushimi T."/>
            <person name="Abe N."/>
            <person name="Kamio Y."/>
            <person name="Yamazaki S."/>
            <person name="Fujita N."/>
        </authorList>
    </citation>
    <scope>NUCLEOTIDE SEQUENCE [LARGE SCALE GENOMIC DNA]</scope>
    <source>
        <strain evidence="2">NBRC 103574 / TAM6421</strain>
    </source>
</reference>
<dbReference type="AlphaFoldDB" id="I0GTG2"/>
<dbReference type="Proteomes" id="UP000007887">
    <property type="component" value="Chromosome"/>
</dbReference>
<evidence type="ECO:0000313" key="1">
    <source>
        <dbReference type="EMBL" id="BAL84049.1"/>
    </source>
</evidence>
<organism evidence="1 2">
    <name type="scientific">Selenomonas ruminantium subsp. lactilytica (strain NBRC 103574 / TAM6421)</name>
    <dbReference type="NCBI Taxonomy" id="927704"/>
    <lineage>
        <taxon>Bacteria</taxon>
        <taxon>Bacillati</taxon>
        <taxon>Bacillota</taxon>
        <taxon>Negativicutes</taxon>
        <taxon>Selenomonadales</taxon>
        <taxon>Selenomonadaceae</taxon>
        <taxon>Selenomonas</taxon>
    </lineage>
</organism>
<name>I0GTG2_SELRL</name>
<dbReference type="PATRIC" id="fig|927704.6.peg.2423"/>
<proteinExistence type="predicted"/>
<evidence type="ECO:0000313" key="2">
    <source>
        <dbReference type="Proteomes" id="UP000007887"/>
    </source>
</evidence>
<sequence length="67" mass="7718">MCMIENIRRSSRNIYLTINEDDIISVKKMSIAKYEYAKQFGNSDFLNAVSTLTTERDIEDSYSAVTI</sequence>
<dbReference type="HOGENOM" id="CLU_2810015_0_0_9"/>
<protein>
    <submittedName>
        <fullName evidence="1">Uncharacterized protein</fullName>
    </submittedName>
</protein>
<gene>
    <name evidence="1" type="ordered locus">SELR_23410</name>
</gene>
<dbReference type="EMBL" id="AP012292">
    <property type="protein sequence ID" value="BAL84049.1"/>
    <property type="molecule type" value="Genomic_DNA"/>
</dbReference>